<feature type="transmembrane region" description="Helical" evidence="9">
    <location>
        <begin position="708"/>
        <end position="726"/>
    </location>
</feature>
<comment type="subcellular location">
    <subcellularLocation>
        <location evidence="1">Membrane</location>
        <topology evidence="1">Multi-pass membrane protein</topology>
    </subcellularLocation>
</comment>
<dbReference type="PROSITE" id="PS50297">
    <property type="entry name" value="ANK_REP_REGION"/>
    <property type="match status" value="4"/>
</dbReference>
<reference evidence="11" key="1">
    <citation type="submission" date="2023-05" db="EMBL/GenBank/DDBJ databases">
        <title>Nepenthes gracilis genome sequencing.</title>
        <authorList>
            <person name="Fukushima K."/>
        </authorList>
    </citation>
    <scope>NUCLEOTIDE SEQUENCE</scope>
    <source>
        <strain evidence="11">SING2019-196</strain>
    </source>
</reference>
<evidence type="ECO:0000256" key="2">
    <source>
        <dbReference type="ARBA" id="ARBA00022692"/>
    </source>
</evidence>
<dbReference type="PANTHER" id="PTHR24186">
    <property type="entry name" value="PROTEIN PHOSPHATASE 1 REGULATORY SUBUNIT"/>
    <property type="match status" value="1"/>
</dbReference>
<keyword evidence="3" id="KW-0677">Repeat</keyword>
<evidence type="ECO:0000256" key="1">
    <source>
        <dbReference type="ARBA" id="ARBA00004141"/>
    </source>
</evidence>
<feature type="compositionally biased region" description="Polar residues" evidence="8">
    <location>
        <begin position="106"/>
        <end position="121"/>
    </location>
</feature>
<evidence type="ECO:0000256" key="7">
    <source>
        <dbReference type="PROSITE-ProRule" id="PRU00023"/>
    </source>
</evidence>
<feature type="repeat" description="ANK" evidence="7">
    <location>
        <begin position="364"/>
        <end position="396"/>
    </location>
</feature>
<evidence type="ECO:0000256" key="4">
    <source>
        <dbReference type="ARBA" id="ARBA00022989"/>
    </source>
</evidence>
<dbReference type="SMART" id="SM00248">
    <property type="entry name" value="ANK"/>
    <property type="match status" value="9"/>
</dbReference>
<feature type="region of interest" description="Disordered" evidence="8">
    <location>
        <begin position="96"/>
        <end position="128"/>
    </location>
</feature>
<accession>A0AAD3P316</accession>
<evidence type="ECO:0000313" key="11">
    <source>
        <dbReference type="EMBL" id="GMG98585.1"/>
    </source>
</evidence>
<dbReference type="Proteomes" id="UP001279734">
    <property type="component" value="Unassembled WGS sequence"/>
</dbReference>
<sequence length="731" mass="81294">MIGKWNLEIYTGRSFPAASFVDKQHGRSADYRPSYSSSSCADYLLLREGGTPKSGILMLDEQMELLDVQIEIAHGSEWRIRNQRIERLKSAPIPRIQVNGSSSSSPANSGEQALTSPTPEGNGSGNDKFMDAELYRAATKNDVDGFIGFLERLSIEKGLCFLEIFRQISPLGNTLLHIAASHGNDETVRLIAYHSSSLILQQNARGDTALHLAARAGHVSAVRTLLRFRKDWVDPLASEEWIEELRAIPDDQKLLRIRNGKGNTALHEALMKKNSDATSLLINEDPEVAYYENCEGKSPLFLAAEAGNGRHLSDMLEDSAKINDKHERIQGKSPLHAAISMRDKGLIDIILEAEPRFINLLDEEGMSPLHFAASINYVEGVRYLLSKGASSPMERSRNGLLPIHLAAIKGHIQVTQELLHHYPDPREMLDHNGQNILHAAAKSGKYNLVKYILKTPELECLINEENCDGNTPLHLATINWHPKTVNTMTWDQRVDLNVKNNEGLTAFDAAEYYMEGFPTFRKRLTWTALKAAGAAQPPRIEATREYMEDTNQPEPSNADSYKERVNTLLLVATLVATVTFAAGFTMPGGYNNSNPDQGMATMLRDNVFPVFALCDTIAMCSSVIVVVTLIWAQLGDVNLVFNALRLALPLLGVSLTMMSLAFMAGLYLVVRKLTWLACAIFIMGVVFLIVLLAWFFPLCFPVTSSNRFLRYISYYPFQLLIFLAFGNQGTS</sequence>
<dbReference type="EMBL" id="BSYO01000001">
    <property type="protein sequence ID" value="GMG98585.1"/>
    <property type="molecule type" value="Genomic_DNA"/>
</dbReference>
<evidence type="ECO:0000256" key="3">
    <source>
        <dbReference type="ARBA" id="ARBA00022737"/>
    </source>
</evidence>
<feature type="repeat" description="ANK" evidence="7">
    <location>
        <begin position="398"/>
        <end position="421"/>
    </location>
</feature>
<keyword evidence="6 9" id="KW-0472">Membrane</keyword>
<name>A0AAD3P316_NEPGR</name>
<keyword evidence="12" id="KW-1185">Reference proteome</keyword>
<feature type="repeat" description="ANK" evidence="7">
    <location>
        <begin position="432"/>
        <end position="454"/>
    </location>
</feature>
<dbReference type="InterPro" id="IPR026961">
    <property type="entry name" value="PGG_dom"/>
</dbReference>
<dbReference type="InterPro" id="IPR002110">
    <property type="entry name" value="Ankyrin_rpt"/>
</dbReference>
<dbReference type="GO" id="GO:0005886">
    <property type="term" value="C:plasma membrane"/>
    <property type="evidence" value="ECO:0007669"/>
    <property type="project" value="TreeGrafter"/>
</dbReference>
<keyword evidence="5 7" id="KW-0040">ANK repeat</keyword>
<feature type="repeat" description="ANK" evidence="7">
    <location>
        <begin position="171"/>
        <end position="203"/>
    </location>
</feature>
<feature type="transmembrane region" description="Helical" evidence="9">
    <location>
        <begin position="607"/>
        <end position="634"/>
    </location>
</feature>
<dbReference type="Gene3D" id="1.25.40.20">
    <property type="entry name" value="Ankyrin repeat-containing domain"/>
    <property type="match status" value="3"/>
</dbReference>
<feature type="transmembrane region" description="Helical" evidence="9">
    <location>
        <begin position="646"/>
        <end position="668"/>
    </location>
</feature>
<evidence type="ECO:0000256" key="6">
    <source>
        <dbReference type="ARBA" id="ARBA00023136"/>
    </source>
</evidence>
<proteinExistence type="predicted"/>
<feature type="domain" description="PGG" evidence="10">
    <location>
        <begin position="560"/>
        <end position="669"/>
    </location>
</feature>
<evidence type="ECO:0000256" key="8">
    <source>
        <dbReference type="SAM" id="MobiDB-lite"/>
    </source>
</evidence>
<keyword evidence="2 9" id="KW-0812">Transmembrane</keyword>
<protein>
    <recommendedName>
        <fullName evidence="10">PGG domain-containing protein</fullName>
    </recommendedName>
</protein>
<keyword evidence="4 9" id="KW-1133">Transmembrane helix</keyword>
<comment type="caution">
    <text evidence="11">The sequence shown here is derived from an EMBL/GenBank/DDBJ whole genome shotgun (WGS) entry which is preliminary data.</text>
</comment>
<dbReference type="PROSITE" id="PS50088">
    <property type="entry name" value="ANK_REPEAT"/>
    <property type="match status" value="7"/>
</dbReference>
<evidence type="ECO:0000256" key="5">
    <source>
        <dbReference type="ARBA" id="ARBA00023043"/>
    </source>
</evidence>
<dbReference type="SUPFAM" id="SSF48403">
    <property type="entry name" value="Ankyrin repeat"/>
    <property type="match status" value="1"/>
</dbReference>
<dbReference type="AlphaFoldDB" id="A0AAD3P316"/>
<feature type="repeat" description="ANK" evidence="7">
    <location>
        <begin position="205"/>
        <end position="227"/>
    </location>
</feature>
<feature type="repeat" description="ANK" evidence="7">
    <location>
        <begin position="468"/>
        <end position="501"/>
    </location>
</feature>
<evidence type="ECO:0000313" key="12">
    <source>
        <dbReference type="Proteomes" id="UP001279734"/>
    </source>
</evidence>
<evidence type="ECO:0000256" key="9">
    <source>
        <dbReference type="SAM" id="Phobius"/>
    </source>
</evidence>
<evidence type="ECO:0000259" key="10">
    <source>
        <dbReference type="Pfam" id="PF13962"/>
    </source>
</evidence>
<dbReference type="Pfam" id="PF13962">
    <property type="entry name" value="PGG"/>
    <property type="match status" value="1"/>
</dbReference>
<feature type="repeat" description="ANK" evidence="7">
    <location>
        <begin position="295"/>
        <end position="327"/>
    </location>
</feature>
<dbReference type="InterPro" id="IPR036770">
    <property type="entry name" value="Ankyrin_rpt-contain_sf"/>
</dbReference>
<gene>
    <name evidence="11" type="ORF">Nepgr_000425</name>
</gene>
<feature type="transmembrane region" description="Helical" evidence="9">
    <location>
        <begin position="675"/>
        <end position="696"/>
    </location>
</feature>
<dbReference type="PANTHER" id="PTHR24186:SF46">
    <property type="entry name" value="PROTEIN ACCELERATED CELL DEATH 6-LIKE"/>
    <property type="match status" value="1"/>
</dbReference>
<dbReference type="Pfam" id="PF12796">
    <property type="entry name" value="Ank_2"/>
    <property type="match status" value="3"/>
</dbReference>
<organism evidence="11 12">
    <name type="scientific">Nepenthes gracilis</name>
    <name type="common">Slender pitcher plant</name>
    <dbReference type="NCBI Taxonomy" id="150966"/>
    <lineage>
        <taxon>Eukaryota</taxon>
        <taxon>Viridiplantae</taxon>
        <taxon>Streptophyta</taxon>
        <taxon>Embryophyta</taxon>
        <taxon>Tracheophyta</taxon>
        <taxon>Spermatophyta</taxon>
        <taxon>Magnoliopsida</taxon>
        <taxon>eudicotyledons</taxon>
        <taxon>Gunneridae</taxon>
        <taxon>Pentapetalae</taxon>
        <taxon>Caryophyllales</taxon>
        <taxon>Nepenthaceae</taxon>
        <taxon>Nepenthes</taxon>
    </lineage>
</organism>
<feature type="transmembrane region" description="Helical" evidence="9">
    <location>
        <begin position="567"/>
        <end position="586"/>
    </location>
</feature>